<organism evidence="1 2">
    <name type="scientific">Salix viminalis</name>
    <name type="common">Common osier</name>
    <name type="synonym">Basket willow</name>
    <dbReference type="NCBI Taxonomy" id="40686"/>
    <lineage>
        <taxon>Eukaryota</taxon>
        <taxon>Viridiplantae</taxon>
        <taxon>Streptophyta</taxon>
        <taxon>Embryophyta</taxon>
        <taxon>Tracheophyta</taxon>
        <taxon>Spermatophyta</taxon>
        <taxon>Magnoliopsida</taxon>
        <taxon>eudicotyledons</taxon>
        <taxon>Gunneridae</taxon>
        <taxon>Pentapetalae</taxon>
        <taxon>rosids</taxon>
        <taxon>fabids</taxon>
        <taxon>Malpighiales</taxon>
        <taxon>Salicaceae</taxon>
        <taxon>Saliceae</taxon>
        <taxon>Salix</taxon>
    </lineage>
</organism>
<evidence type="ECO:0000313" key="2">
    <source>
        <dbReference type="Proteomes" id="UP001151529"/>
    </source>
</evidence>
<evidence type="ECO:0000313" key="1">
    <source>
        <dbReference type="EMBL" id="KAJ6715324.1"/>
    </source>
</evidence>
<dbReference type="EMBL" id="JAPFFL010000007">
    <property type="protein sequence ID" value="KAJ6715324.1"/>
    <property type="molecule type" value="Genomic_DNA"/>
</dbReference>
<protein>
    <submittedName>
        <fullName evidence="1">Uncharacterized protein</fullName>
    </submittedName>
</protein>
<comment type="caution">
    <text evidence="1">The sequence shown here is derived from an EMBL/GenBank/DDBJ whole genome shotgun (WGS) entry which is preliminary data.</text>
</comment>
<gene>
    <name evidence="1" type="ORF">OIU85_026790</name>
</gene>
<sequence length="74" mass="8383">MMAGNPSWWSMHPPSQQTSALLSSSLHLSSPPNMYLDLLHSLRILCLIIKSFHSHGTSYFWVVLQEMKIGTLPM</sequence>
<proteinExistence type="predicted"/>
<dbReference type="Proteomes" id="UP001151529">
    <property type="component" value="Chromosome 1"/>
</dbReference>
<reference evidence="1" key="2">
    <citation type="journal article" date="2023" name="Int. J. Mol. Sci.">
        <title>De Novo Assembly and Annotation of 11 Diverse Shrub Willow (Salix) Genomes Reveals Novel Gene Organization in Sex-Linked Regions.</title>
        <authorList>
            <person name="Hyden B."/>
            <person name="Feng K."/>
            <person name="Yates T.B."/>
            <person name="Jawdy S."/>
            <person name="Cereghino C."/>
            <person name="Smart L.B."/>
            <person name="Muchero W."/>
        </authorList>
    </citation>
    <scope>NUCLEOTIDE SEQUENCE [LARGE SCALE GENOMIC DNA]</scope>
    <source>
        <tissue evidence="1">Shoot tip</tissue>
    </source>
</reference>
<reference evidence="1" key="1">
    <citation type="submission" date="2022-11" db="EMBL/GenBank/DDBJ databases">
        <authorList>
            <person name="Hyden B.L."/>
            <person name="Feng K."/>
            <person name="Yates T."/>
            <person name="Jawdy S."/>
            <person name="Smart L.B."/>
            <person name="Muchero W."/>
        </authorList>
    </citation>
    <scope>NUCLEOTIDE SEQUENCE</scope>
    <source>
        <tissue evidence="1">Shoot tip</tissue>
    </source>
</reference>
<dbReference type="AlphaFoldDB" id="A0A9Q0TPC2"/>
<name>A0A9Q0TPC2_SALVM</name>
<accession>A0A9Q0TPC2</accession>
<keyword evidence="2" id="KW-1185">Reference proteome</keyword>